<sequence length="181" mass="20817">MRRFYVIAAALAVYLAGCSDKTGPVAVETTVLQREDLYGMWGGSLIDKSVEIDVKKGQQVNSDSLYMAISFMDYGYSLLFRYMYDGGVINYSESGEWICDERNPGQLSFNIGQGHLYRYLLNDFIYNEESFGPESGRYSAWKSDFEYYPGALRELKYENATLRLFNISGRFNFAEFTLLKR</sequence>
<organism evidence="1 2">
    <name type="scientific">Candidatus Glassbacteria bacterium GWA2_58_10</name>
    <dbReference type="NCBI Taxonomy" id="1817865"/>
    <lineage>
        <taxon>Bacteria</taxon>
        <taxon>Candidatus Glassiibacteriota</taxon>
    </lineage>
</organism>
<dbReference type="EMBL" id="MFIV01000027">
    <property type="protein sequence ID" value="OGF99335.1"/>
    <property type="molecule type" value="Genomic_DNA"/>
</dbReference>
<reference evidence="1 2" key="1">
    <citation type="journal article" date="2016" name="Nat. Commun.">
        <title>Thousands of microbial genomes shed light on interconnected biogeochemical processes in an aquifer system.</title>
        <authorList>
            <person name="Anantharaman K."/>
            <person name="Brown C.T."/>
            <person name="Hug L.A."/>
            <person name="Sharon I."/>
            <person name="Castelle C.J."/>
            <person name="Probst A.J."/>
            <person name="Thomas B.C."/>
            <person name="Singh A."/>
            <person name="Wilkins M.J."/>
            <person name="Karaoz U."/>
            <person name="Brodie E.L."/>
            <person name="Williams K.H."/>
            <person name="Hubbard S.S."/>
            <person name="Banfield J.F."/>
        </authorList>
    </citation>
    <scope>NUCLEOTIDE SEQUENCE [LARGE SCALE GENOMIC DNA]</scope>
</reference>
<dbReference type="AlphaFoldDB" id="A0A1F5YGM6"/>
<name>A0A1F5YGM6_9BACT</name>
<comment type="caution">
    <text evidence="1">The sequence shown here is derived from an EMBL/GenBank/DDBJ whole genome shotgun (WGS) entry which is preliminary data.</text>
</comment>
<accession>A0A1F5YGM6</accession>
<evidence type="ECO:0000313" key="1">
    <source>
        <dbReference type="EMBL" id="OGF99335.1"/>
    </source>
</evidence>
<protein>
    <submittedName>
        <fullName evidence="1">Uncharacterized protein</fullName>
    </submittedName>
</protein>
<evidence type="ECO:0000313" key="2">
    <source>
        <dbReference type="Proteomes" id="UP000176992"/>
    </source>
</evidence>
<gene>
    <name evidence="1" type="ORF">A2Z86_09405</name>
</gene>
<dbReference type="Proteomes" id="UP000176992">
    <property type="component" value="Unassembled WGS sequence"/>
</dbReference>
<proteinExistence type="predicted"/>